<evidence type="ECO:0000256" key="2">
    <source>
        <dbReference type="ARBA" id="ARBA00007613"/>
    </source>
</evidence>
<organism evidence="9 10">
    <name type="scientific">Mucilaginibacter polytrichastri</name>
    <dbReference type="NCBI Taxonomy" id="1302689"/>
    <lineage>
        <taxon>Bacteria</taxon>
        <taxon>Pseudomonadati</taxon>
        <taxon>Bacteroidota</taxon>
        <taxon>Sphingobacteriia</taxon>
        <taxon>Sphingobacteriales</taxon>
        <taxon>Sphingobacteriaceae</taxon>
        <taxon>Mucilaginibacter</taxon>
    </lineage>
</organism>
<dbReference type="SUPFAM" id="SSF56954">
    <property type="entry name" value="Outer membrane efflux proteins (OEP)"/>
    <property type="match status" value="1"/>
</dbReference>
<sequence length="446" mass="50841">MIYYFNKRLFLLAVVVLLATGAFAQQHGVAGTAVNLALPQVWEKAVQYNRTIQIQQLHVQSNEEAVKDAKAERLPDINVSGEYARVSNMPMFENGIFHTPTQYPVLHTYYKAGGDAYFNIYSGNKTNLKIEEQQTIGKIREQQKNLTISEIKLRASGYFLDLQRSIIFKQLMLNHIAEQEKQLEKIKQMQKNGVVLKSDVLRAELQLSQQNLTLTTIENDIAIANQKLNIMIGEPDDLVVTPVNADGIDSVTVKSYTDYLNDAQGHSFQNKISEQETNLRRLQLKDVKANLSPKIGLFANYTYSYPQIMLYPYGGYLYGLGFAGVQASFPISAFYHNKHKVKASEIEFKQQEIEHLDTQDNVRQQVNEAYLRYKEAINRINVAQTNIKQATENSRIINNTYFNQTSLVTDLLEANTQLLQTRFDLASAQISAQMQYYKLQEVIGNL</sequence>
<dbReference type="GO" id="GO:0015562">
    <property type="term" value="F:efflux transmembrane transporter activity"/>
    <property type="evidence" value="ECO:0007669"/>
    <property type="project" value="InterPro"/>
</dbReference>
<dbReference type="GO" id="GO:0009279">
    <property type="term" value="C:cell outer membrane"/>
    <property type="evidence" value="ECO:0007669"/>
    <property type="project" value="UniProtKB-SubCell"/>
</dbReference>
<dbReference type="PANTHER" id="PTHR30026:SF23">
    <property type="entry name" value="TO APRF-PUTATIVE OUTER MEMBRANE EFFLUX PROTEIN OR SECRETED ALKALINE PHOSPHATASE-RELATED"/>
    <property type="match status" value="1"/>
</dbReference>
<dbReference type="GO" id="GO:1990281">
    <property type="term" value="C:efflux pump complex"/>
    <property type="evidence" value="ECO:0007669"/>
    <property type="project" value="TreeGrafter"/>
</dbReference>
<evidence type="ECO:0000256" key="5">
    <source>
        <dbReference type="ARBA" id="ARBA00022692"/>
    </source>
</evidence>
<feature type="signal peptide" evidence="8">
    <location>
        <begin position="1"/>
        <end position="24"/>
    </location>
</feature>
<feature type="chain" id="PRO_5012027534" description="Outer membrane efflux protein" evidence="8">
    <location>
        <begin position="25"/>
        <end position="446"/>
    </location>
</feature>
<dbReference type="InterPro" id="IPR051906">
    <property type="entry name" value="TolC-like"/>
</dbReference>
<evidence type="ECO:0000256" key="1">
    <source>
        <dbReference type="ARBA" id="ARBA00004442"/>
    </source>
</evidence>
<comment type="similarity">
    <text evidence="2">Belongs to the outer membrane factor (OMF) (TC 1.B.17) family.</text>
</comment>
<evidence type="ECO:0000256" key="8">
    <source>
        <dbReference type="SAM" id="SignalP"/>
    </source>
</evidence>
<keyword evidence="3" id="KW-0813">Transport</keyword>
<accession>A0A1Q5ZWM4</accession>
<protein>
    <recommendedName>
        <fullName evidence="11">Outer membrane efflux protein</fullName>
    </recommendedName>
</protein>
<dbReference type="InterPro" id="IPR003423">
    <property type="entry name" value="OMP_efflux"/>
</dbReference>
<keyword evidence="5" id="KW-0812">Transmembrane</keyword>
<dbReference type="Proteomes" id="UP000186720">
    <property type="component" value="Unassembled WGS sequence"/>
</dbReference>
<comment type="caution">
    <text evidence="9">The sequence shown here is derived from an EMBL/GenBank/DDBJ whole genome shotgun (WGS) entry which is preliminary data.</text>
</comment>
<dbReference type="STRING" id="1302689.RG47T_1616"/>
<keyword evidence="10" id="KW-1185">Reference proteome</keyword>
<evidence type="ECO:0000256" key="7">
    <source>
        <dbReference type="ARBA" id="ARBA00023237"/>
    </source>
</evidence>
<evidence type="ECO:0008006" key="11">
    <source>
        <dbReference type="Google" id="ProtNLM"/>
    </source>
</evidence>
<evidence type="ECO:0000313" key="9">
    <source>
        <dbReference type="EMBL" id="OKS86165.1"/>
    </source>
</evidence>
<dbReference type="Pfam" id="PF02321">
    <property type="entry name" value="OEP"/>
    <property type="match status" value="1"/>
</dbReference>
<evidence type="ECO:0000256" key="4">
    <source>
        <dbReference type="ARBA" id="ARBA00022452"/>
    </source>
</evidence>
<evidence type="ECO:0000313" key="10">
    <source>
        <dbReference type="Proteomes" id="UP000186720"/>
    </source>
</evidence>
<dbReference type="OrthoDB" id="1271612at2"/>
<evidence type="ECO:0000256" key="3">
    <source>
        <dbReference type="ARBA" id="ARBA00022448"/>
    </source>
</evidence>
<dbReference type="PANTHER" id="PTHR30026">
    <property type="entry name" value="OUTER MEMBRANE PROTEIN TOLC"/>
    <property type="match status" value="1"/>
</dbReference>
<gene>
    <name evidence="9" type="ORF">RG47T_1616</name>
</gene>
<keyword evidence="4" id="KW-1134">Transmembrane beta strand</keyword>
<proteinExistence type="inferred from homology"/>
<dbReference type="GO" id="GO:0015288">
    <property type="term" value="F:porin activity"/>
    <property type="evidence" value="ECO:0007669"/>
    <property type="project" value="TreeGrafter"/>
</dbReference>
<dbReference type="RefSeq" id="WP_074488892.1">
    <property type="nucleotide sequence ID" value="NZ_FPAM01000013.1"/>
</dbReference>
<dbReference type="Gene3D" id="1.20.1600.10">
    <property type="entry name" value="Outer membrane efflux proteins (OEP)"/>
    <property type="match status" value="1"/>
</dbReference>
<keyword evidence="7" id="KW-0998">Cell outer membrane</keyword>
<dbReference type="AlphaFoldDB" id="A0A1Q5ZWM4"/>
<reference evidence="9 10" key="1">
    <citation type="submission" date="2016-11" db="EMBL/GenBank/DDBJ databases">
        <title>Whole Genome Sequencing of Mucilaginibacter polytrichastri RG4-7(T) isolated from the moss sample.</title>
        <authorList>
            <person name="Li Y."/>
        </authorList>
    </citation>
    <scope>NUCLEOTIDE SEQUENCE [LARGE SCALE GENOMIC DNA]</scope>
    <source>
        <strain evidence="9 10">RG4-7</strain>
    </source>
</reference>
<evidence type="ECO:0000256" key="6">
    <source>
        <dbReference type="ARBA" id="ARBA00023136"/>
    </source>
</evidence>
<keyword evidence="6" id="KW-0472">Membrane</keyword>
<keyword evidence="8" id="KW-0732">Signal</keyword>
<dbReference type="EMBL" id="MPPL01000001">
    <property type="protein sequence ID" value="OKS86165.1"/>
    <property type="molecule type" value="Genomic_DNA"/>
</dbReference>
<name>A0A1Q5ZWM4_9SPHI</name>
<comment type="subcellular location">
    <subcellularLocation>
        <location evidence="1">Cell outer membrane</location>
    </subcellularLocation>
</comment>